<dbReference type="Proteomes" id="UP000646053">
    <property type="component" value="Unassembled WGS sequence"/>
</dbReference>
<name>A0A8J8CL97_9CYAN</name>
<evidence type="ECO:0000313" key="1">
    <source>
        <dbReference type="EMBL" id="NDJ19386.1"/>
    </source>
</evidence>
<gene>
    <name evidence="1" type="ORF">GS601_19180</name>
</gene>
<sequence length="153" mass="18027">MLNALNQQSQLKLSSEQMHLIGELHEKFSQATNQLSGAYSTNLSQVFHGVVEEWRNRFGDISLNEVEKFRDKVFDIIEMGFELTIDDRMAATGKIVKWEFVFYNDFLEKQNRYQQETPEQRLAEKAWIDQQRQHLEHLLADLEMSLESSEMLV</sequence>
<evidence type="ECO:0000313" key="2">
    <source>
        <dbReference type="Proteomes" id="UP000646053"/>
    </source>
</evidence>
<keyword evidence="2" id="KW-1185">Reference proteome</keyword>
<organism evidence="1 2">
    <name type="scientific">Myxacorys almedinensis A</name>
    <dbReference type="NCBI Taxonomy" id="2690445"/>
    <lineage>
        <taxon>Bacteria</taxon>
        <taxon>Bacillati</taxon>
        <taxon>Cyanobacteriota</taxon>
        <taxon>Cyanophyceae</taxon>
        <taxon>Leptolyngbyales</taxon>
        <taxon>Leptolyngbyaceae</taxon>
        <taxon>Myxacorys</taxon>
        <taxon>Myxacorys almedinensis</taxon>
    </lineage>
</organism>
<dbReference type="RefSeq" id="WP_162424914.1">
    <property type="nucleotide sequence ID" value="NZ_WVIE01000029.1"/>
</dbReference>
<reference evidence="1" key="1">
    <citation type="submission" date="2019-12" db="EMBL/GenBank/DDBJ databases">
        <title>High-Quality draft genome sequences of three cyanobacteria isolated from the limestone walls of the Old Cathedral of Coimbra.</title>
        <authorList>
            <person name="Tiago I."/>
            <person name="Soares F."/>
            <person name="Portugal A."/>
        </authorList>
    </citation>
    <scope>NUCLEOTIDE SEQUENCE</scope>
    <source>
        <strain evidence="1">A</strain>
    </source>
</reference>
<dbReference type="AlphaFoldDB" id="A0A8J8CL97"/>
<accession>A0A8J8CL97</accession>
<comment type="caution">
    <text evidence="1">The sequence shown here is derived from an EMBL/GenBank/DDBJ whole genome shotgun (WGS) entry which is preliminary data.</text>
</comment>
<dbReference type="EMBL" id="WVIE01000029">
    <property type="protein sequence ID" value="NDJ19386.1"/>
    <property type="molecule type" value="Genomic_DNA"/>
</dbReference>
<protein>
    <submittedName>
        <fullName evidence="1">Uncharacterized protein</fullName>
    </submittedName>
</protein>
<proteinExistence type="predicted"/>